<dbReference type="OrthoDB" id="3363652at2759"/>
<feature type="non-terminal residue" evidence="1">
    <location>
        <position position="175"/>
    </location>
</feature>
<proteinExistence type="predicted"/>
<keyword evidence="2" id="KW-1185">Reference proteome</keyword>
<dbReference type="EMBL" id="KQ087048">
    <property type="protein sequence ID" value="KLO03778.1"/>
    <property type="molecule type" value="Genomic_DNA"/>
</dbReference>
<protein>
    <submittedName>
        <fullName evidence="1">Uncharacterized protein</fullName>
    </submittedName>
</protein>
<gene>
    <name evidence="1" type="ORF">SCHPADRAFT_841297</name>
</gene>
<dbReference type="AlphaFoldDB" id="A0A0H2R2R1"/>
<sequence>MPLPLGEKRETLVGGATPPSREVLTRKMHLPSTAYVDEPLASIPLENLTGEARIFCRAVNPFRPARVEHVLRDITVGSDLTVEQHARVIALLREFADCFALSVSEVHAVPNAIFHLNVPPDASLPKKVHQRRLTPPQKVYLNSKIDEMLAANIIIPCHPNNVKCVSPTTLAQKAH</sequence>
<dbReference type="Proteomes" id="UP000053477">
    <property type="component" value="Unassembled WGS sequence"/>
</dbReference>
<name>A0A0H2R2R1_9AGAM</name>
<dbReference type="InParanoid" id="A0A0H2R2R1"/>
<reference evidence="1 2" key="1">
    <citation type="submission" date="2015-04" db="EMBL/GenBank/DDBJ databases">
        <title>Complete genome sequence of Schizopora paradoxa KUC8140, a cosmopolitan wood degrader in East Asia.</title>
        <authorList>
            <consortium name="DOE Joint Genome Institute"/>
            <person name="Min B."/>
            <person name="Park H."/>
            <person name="Jang Y."/>
            <person name="Kim J.-J."/>
            <person name="Kim K.H."/>
            <person name="Pangilinan J."/>
            <person name="Lipzen A."/>
            <person name="Riley R."/>
            <person name="Grigoriev I.V."/>
            <person name="Spatafora J.W."/>
            <person name="Choi I.-G."/>
        </authorList>
    </citation>
    <scope>NUCLEOTIDE SEQUENCE [LARGE SCALE GENOMIC DNA]</scope>
    <source>
        <strain evidence="1 2">KUC8140</strain>
    </source>
</reference>
<evidence type="ECO:0000313" key="1">
    <source>
        <dbReference type="EMBL" id="KLO03778.1"/>
    </source>
</evidence>
<dbReference type="STRING" id="27342.A0A0H2R2R1"/>
<evidence type="ECO:0000313" key="2">
    <source>
        <dbReference type="Proteomes" id="UP000053477"/>
    </source>
</evidence>
<organism evidence="1 2">
    <name type="scientific">Schizopora paradoxa</name>
    <dbReference type="NCBI Taxonomy" id="27342"/>
    <lineage>
        <taxon>Eukaryota</taxon>
        <taxon>Fungi</taxon>
        <taxon>Dikarya</taxon>
        <taxon>Basidiomycota</taxon>
        <taxon>Agaricomycotina</taxon>
        <taxon>Agaricomycetes</taxon>
        <taxon>Hymenochaetales</taxon>
        <taxon>Schizoporaceae</taxon>
        <taxon>Schizopora</taxon>
    </lineage>
</organism>
<accession>A0A0H2R2R1</accession>